<evidence type="ECO:0000313" key="1">
    <source>
        <dbReference type="EMBL" id="KAI4348061.1"/>
    </source>
</evidence>
<comment type="caution">
    <text evidence="1">The sequence shown here is derived from an EMBL/GenBank/DDBJ whole genome shotgun (WGS) entry which is preliminary data.</text>
</comment>
<name>A0ACB9PKR1_BAUVA</name>
<reference evidence="1 2" key="1">
    <citation type="journal article" date="2022" name="DNA Res.">
        <title>Chromosomal-level genome assembly of the orchid tree Bauhinia variegata (Leguminosae; Cercidoideae) supports the allotetraploid origin hypothesis of Bauhinia.</title>
        <authorList>
            <person name="Zhong Y."/>
            <person name="Chen Y."/>
            <person name="Zheng D."/>
            <person name="Pang J."/>
            <person name="Liu Y."/>
            <person name="Luo S."/>
            <person name="Meng S."/>
            <person name="Qian L."/>
            <person name="Wei D."/>
            <person name="Dai S."/>
            <person name="Zhou R."/>
        </authorList>
    </citation>
    <scope>NUCLEOTIDE SEQUENCE [LARGE SCALE GENOMIC DNA]</scope>
    <source>
        <strain evidence="1">BV-YZ2020</strain>
    </source>
</reference>
<evidence type="ECO:0000313" key="2">
    <source>
        <dbReference type="Proteomes" id="UP000828941"/>
    </source>
</evidence>
<sequence>MLFAYRQQPRFRVYIQTIPLNRSFQLPCDSVAELIKLQRKSQVAYFAQSKEVLKHLLLYRVRAEKRRYNDDE</sequence>
<protein>
    <submittedName>
        <fullName evidence="1">Uncharacterized protein</fullName>
    </submittedName>
</protein>
<organism evidence="1 2">
    <name type="scientific">Bauhinia variegata</name>
    <name type="common">Purple orchid tree</name>
    <name type="synonym">Phanera variegata</name>
    <dbReference type="NCBI Taxonomy" id="167791"/>
    <lineage>
        <taxon>Eukaryota</taxon>
        <taxon>Viridiplantae</taxon>
        <taxon>Streptophyta</taxon>
        <taxon>Embryophyta</taxon>
        <taxon>Tracheophyta</taxon>
        <taxon>Spermatophyta</taxon>
        <taxon>Magnoliopsida</taxon>
        <taxon>eudicotyledons</taxon>
        <taxon>Gunneridae</taxon>
        <taxon>Pentapetalae</taxon>
        <taxon>rosids</taxon>
        <taxon>fabids</taxon>
        <taxon>Fabales</taxon>
        <taxon>Fabaceae</taxon>
        <taxon>Cercidoideae</taxon>
        <taxon>Cercideae</taxon>
        <taxon>Bauhiniinae</taxon>
        <taxon>Bauhinia</taxon>
    </lineage>
</organism>
<dbReference type="EMBL" id="CM039429">
    <property type="protein sequence ID" value="KAI4348061.1"/>
    <property type="molecule type" value="Genomic_DNA"/>
</dbReference>
<keyword evidence="2" id="KW-1185">Reference proteome</keyword>
<dbReference type="Proteomes" id="UP000828941">
    <property type="component" value="Chromosome 4"/>
</dbReference>
<accession>A0ACB9PKR1</accession>
<gene>
    <name evidence="1" type="ORF">L6164_008822</name>
</gene>
<proteinExistence type="predicted"/>